<keyword evidence="4" id="KW-1185">Reference proteome</keyword>
<dbReference type="RefSeq" id="WP_273632924.1">
    <property type="nucleotide sequence ID" value="NZ_CP117167.1"/>
</dbReference>
<feature type="signal peptide" evidence="1">
    <location>
        <begin position="1"/>
        <end position="19"/>
    </location>
</feature>
<sequence length="327" mass="36457">MKLKLCFLLFLCPIFRVLAQEQNHKLPVAAPQYTGLSIGQVVPDVLISQVLNNNGGATRLSDFRGRLLILDFWATSCAGCIQAMPRLDSLQKVSGGRVVILPVTAEKRKRVMAFQKANAFLQGWKFRTVVEDRDLHALFPHRLVPHEVWIDSTGHVMAITDVAAVNVLAIDRALSGKQPNASLKADVLSYQRNKPLLVDGNGAPDSAYRYRSIITAAIPGLPSFISIHYDSLKAVIIVRASNVSVKLLYSLAFKKLRELPKDSLDLGPDRGLYCYELTLPGRSAIRARESVRQDLDRFFNVRSEWIGNVFRLVPLPDYSIPDEPLVL</sequence>
<reference evidence="3 4" key="1">
    <citation type="submission" date="2023-02" db="EMBL/GenBank/DDBJ databases">
        <title>Genome sequence of Mucilaginibacter jinjuensis strain KACC 16571.</title>
        <authorList>
            <person name="Kim S."/>
            <person name="Heo J."/>
            <person name="Kwon S.-W."/>
        </authorList>
    </citation>
    <scope>NUCLEOTIDE SEQUENCE [LARGE SCALE GENOMIC DNA]</scope>
    <source>
        <strain evidence="3 4">KACC 16571</strain>
    </source>
</reference>
<dbReference type="EMBL" id="CP117167">
    <property type="protein sequence ID" value="WCT14425.1"/>
    <property type="molecule type" value="Genomic_DNA"/>
</dbReference>
<dbReference type="PROSITE" id="PS51352">
    <property type="entry name" value="THIOREDOXIN_2"/>
    <property type="match status" value="1"/>
</dbReference>
<feature type="chain" id="PRO_5046959133" evidence="1">
    <location>
        <begin position="20"/>
        <end position="327"/>
    </location>
</feature>
<dbReference type="InterPro" id="IPR036249">
    <property type="entry name" value="Thioredoxin-like_sf"/>
</dbReference>
<evidence type="ECO:0000259" key="2">
    <source>
        <dbReference type="PROSITE" id="PS51352"/>
    </source>
</evidence>
<dbReference type="InterPro" id="IPR013766">
    <property type="entry name" value="Thioredoxin_domain"/>
</dbReference>
<gene>
    <name evidence="3" type="ORF">PQO05_10825</name>
</gene>
<dbReference type="PANTHER" id="PTHR42852">
    <property type="entry name" value="THIOL:DISULFIDE INTERCHANGE PROTEIN DSBE"/>
    <property type="match status" value="1"/>
</dbReference>
<dbReference type="Pfam" id="PF00578">
    <property type="entry name" value="AhpC-TSA"/>
    <property type="match status" value="1"/>
</dbReference>
<evidence type="ECO:0000313" key="3">
    <source>
        <dbReference type="EMBL" id="WCT14425.1"/>
    </source>
</evidence>
<dbReference type="PANTHER" id="PTHR42852:SF13">
    <property type="entry name" value="PROTEIN DIPZ"/>
    <property type="match status" value="1"/>
</dbReference>
<dbReference type="SUPFAM" id="SSF52833">
    <property type="entry name" value="Thioredoxin-like"/>
    <property type="match status" value="1"/>
</dbReference>
<keyword evidence="1" id="KW-0732">Signal</keyword>
<dbReference type="InterPro" id="IPR000866">
    <property type="entry name" value="AhpC/TSA"/>
</dbReference>
<dbReference type="InterPro" id="IPR050553">
    <property type="entry name" value="Thioredoxin_ResA/DsbE_sf"/>
</dbReference>
<dbReference type="Gene3D" id="3.40.30.10">
    <property type="entry name" value="Glutaredoxin"/>
    <property type="match status" value="1"/>
</dbReference>
<accession>A0ABY7TEF1</accession>
<evidence type="ECO:0000313" key="4">
    <source>
        <dbReference type="Proteomes" id="UP001216139"/>
    </source>
</evidence>
<evidence type="ECO:0000256" key="1">
    <source>
        <dbReference type="SAM" id="SignalP"/>
    </source>
</evidence>
<organism evidence="3 4">
    <name type="scientific">Mucilaginibacter jinjuensis</name>
    <dbReference type="NCBI Taxonomy" id="1176721"/>
    <lineage>
        <taxon>Bacteria</taxon>
        <taxon>Pseudomonadati</taxon>
        <taxon>Bacteroidota</taxon>
        <taxon>Sphingobacteriia</taxon>
        <taxon>Sphingobacteriales</taxon>
        <taxon>Sphingobacteriaceae</taxon>
        <taxon>Mucilaginibacter</taxon>
    </lineage>
</organism>
<feature type="domain" description="Thioredoxin" evidence="2">
    <location>
        <begin position="36"/>
        <end position="179"/>
    </location>
</feature>
<name>A0ABY7TEF1_9SPHI</name>
<dbReference type="CDD" id="cd02966">
    <property type="entry name" value="TlpA_like_family"/>
    <property type="match status" value="1"/>
</dbReference>
<proteinExistence type="predicted"/>
<dbReference type="Proteomes" id="UP001216139">
    <property type="component" value="Chromosome"/>
</dbReference>
<protein>
    <submittedName>
        <fullName evidence="3">TlpA disulfide reductase family protein</fullName>
    </submittedName>
</protein>